<dbReference type="OrthoDB" id="5419315at2759"/>
<dbReference type="PROSITE" id="PS00600">
    <property type="entry name" value="AA_TRANSFER_CLASS_3"/>
    <property type="match status" value="1"/>
</dbReference>
<dbReference type="AlphaFoldDB" id="A0A5N7AFL7"/>
<dbReference type="PANTHER" id="PTHR45688">
    <property type="match status" value="1"/>
</dbReference>
<accession>A0A5N7AFL7</accession>
<reference evidence="4 5" key="1">
    <citation type="submission" date="2019-04" db="EMBL/GenBank/DDBJ databases">
        <title>Friends and foes A comparative genomics studyof 23 Aspergillus species from section Flavi.</title>
        <authorList>
            <consortium name="DOE Joint Genome Institute"/>
            <person name="Kjaerbolling I."/>
            <person name="Vesth T."/>
            <person name="Frisvad J.C."/>
            <person name="Nybo J.L."/>
            <person name="Theobald S."/>
            <person name="Kildgaard S."/>
            <person name="Isbrandt T."/>
            <person name="Kuo A."/>
            <person name="Sato A."/>
            <person name="Lyhne E.K."/>
            <person name="Kogle M.E."/>
            <person name="Wiebenga A."/>
            <person name="Kun R.S."/>
            <person name="Lubbers R.J."/>
            <person name="Makela M.R."/>
            <person name="Barry K."/>
            <person name="Chovatia M."/>
            <person name="Clum A."/>
            <person name="Daum C."/>
            <person name="Haridas S."/>
            <person name="He G."/>
            <person name="LaButti K."/>
            <person name="Lipzen A."/>
            <person name="Mondo S."/>
            <person name="Riley R."/>
            <person name="Salamov A."/>
            <person name="Simmons B.A."/>
            <person name="Magnuson J.K."/>
            <person name="Henrissat B."/>
            <person name="Mortensen U.H."/>
            <person name="Larsen T.O."/>
            <person name="Devries R.P."/>
            <person name="Grigoriev I.V."/>
            <person name="Machida M."/>
            <person name="Baker S.E."/>
            <person name="Andersen M.R."/>
        </authorList>
    </citation>
    <scope>NUCLEOTIDE SEQUENCE [LARGE SCALE GENOMIC DNA]</scope>
    <source>
        <strain evidence="4 5">CBS 763.97</strain>
    </source>
</reference>
<dbReference type="RefSeq" id="XP_031931199.1">
    <property type="nucleotide sequence ID" value="XM_032074782.1"/>
</dbReference>
<dbReference type="InterPro" id="IPR005814">
    <property type="entry name" value="Aminotrans_3"/>
</dbReference>
<dbReference type="PANTHER" id="PTHR45688:SF13">
    <property type="entry name" value="ALANINE--GLYOXYLATE AMINOTRANSFERASE 2-LIKE"/>
    <property type="match status" value="1"/>
</dbReference>
<gene>
    <name evidence="4" type="ORF">BDV27DRAFT_168496</name>
</gene>
<dbReference type="GO" id="GO:0008483">
    <property type="term" value="F:transaminase activity"/>
    <property type="evidence" value="ECO:0007669"/>
    <property type="project" value="InterPro"/>
</dbReference>
<organism evidence="4 5">
    <name type="scientific">Aspergillus caelatus</name>
    <dbReference type="NCBI Taxonomy" id="61420"/>
    <lineage>
        <taxon>Eukaryota</taxon>
        <taxon>Fungi</taxon>
        <taxon>Dikarya</taxon>
        <taxon>Ascomycota</taxon>
        <taxon>Pezizomycotina</taxon>
        <taxon>Eurotiomycetes</taxon>
        <taxon>Eurotiomycetidae</taxon>
        <taxon>Eurotiales</taxon>
        <taxon>Aspergillaceae</taxon>
        <taxon>Aspergillus</taxon>
        <taxon>Aspergillus subgen. Circumdati</taxon>
    </lineage>
</organism>
<keyword evidence="2 3" id="KW-0663">Pyridoxal phosphate</keyword>
<dbReference type="InterPro" id="IPR015421">
    <property type="entry name" value="PyrdxlP-dep_Trfase_major"/>
</dbReference>
<comment type="similarity">
    <text evidence="1 3">Belongs to the class-III pyridoxal-phosphate-dependent aminotransferase family.</text>
</comment>
<dbReference type="Gene3D" id="3.40.640.10">
    <property type="entry name" value="Type I PLP-dependent aspartate aminotransferase-like (Major domain)"/>
    <property type="match status" value="1"/>
</dbReference>
<dbReference type="EMBL" id="ML737588">
    <property type="protein sequence ID" value="KAE8368118.1"/>
    <property type="molecule type" value="Genomic_DNA"/>
</dbReference>
<evidence type="ECO:0000256" key="3">
    <source>
        <dbReference type="RuleBase" id="RU003560"/>
    </source>
</evidence>
<dbReference type="InterPro" id="IPR015424">
    <property type="entry name" value="PyrdxlP-dep_Trfase"/>
</dbReference>
<keyword evidence="4" id="KW-0808">Transferase</keyword>
<keyword evidence="5" id="KW-1185">Reference proteome</keyword>
<proteinExistence type="inferred from homology"/>
<dbReference type="InterPro" id="IPR049704">
    <property type="entry name" value="Aminotrans_3_PPA_site"/>
</dbReference>
<dbReference type="Pfam" id="PF00202">
    <property type="entry name" value="Aminotran_3"/>
    <property type="match status" value="1"/>
</dbReference>
<dbReference type="Gene3D" id="3.90.1150.10">
    <property type="entry name" value="Aspartate Aminotransferase, domain 1"/>
    <property type="match status" value="1"/>
</dbReference>
<name>A0A5N7AFL7_9EURO</name>
<evidence type="ECO:0000313" key="5">
    <source>
        <dbReference type="Proteomes" id="UP000326268"/>
    </source>
</evidence>
<dbReference type="GO" id="GO:0005739">
    <property type="term" value="C:mitochondrion"/>
    <property type="evidence" value="ECO:0007669"/>
    <property type="project" value="TreeGrafter"/>
</dbReference>
<dbReference type="InterPro" id="IPR015422">
    <property type="entry name" value="PyrdxlP-dep_Trfase_small"/>
</dbReference>
<evidence type="ECO:0000256" key="1">
    <source>
        <dbReference type="ARBA" id="ARBA00008954"/>
    </source>
</evidence>
<dbReference type="Proteomes" id="UP000326268">
    <property type="component" value="Unassembled WGS sequence"/>
</dbReference>
<dbReference type="PIRSF" id="PIRSF000521">
    <property type="entry name" value="Transaminase_4ab_Lys_Orn"/>
    <property type="match status" value="1"/>
</dbReference>
<dbReference type="GO" id="GO:0030170">
    <property type="term" value="F:pyridoxal phosphate binding"/>
    <property type="evidence" value="ECO:0007669"/>
    <property type="project" value="InterPro"/>
</dbReference>
<evidence type="ECO:0000313" key="4">
    <source>
        <dbReference type="EMBL" id="KAE8368118.1"/>
    </source>
</evidence>
<dbReference type="GeneID" id="43659228"/>
<sequence>MTSANEDALPQTVQGWLELDKKYRIKGRYDISQVLIKGEGVRVWDADGKVYIDFESGQVCASTGHCHPAYTKAIVDQAGQLVQTGSGYTDPPRILLAKKLAEIMPGDLSRSYFACTGSEATEAAIRLAKIYTGRTEIVALTRGYHGMTHASLSATGLGGKFKSIPGSGLPGFIHIPTPYAYRSPYKDDADDMAAFRQGMEAINWTTTGKPAAIILEVVMSVAGMIIPSKKYVQAVREWCTNTGTLMIIDEAQSGVGRTGRWFAIEHFEVVPDIITTSKSLGGGVPLCGVTTTPEIADRVAELGYHQSSSHTDDPFLAAVGLANIEILENEKLVQNADVMGRYLKENFEKMQREHEILGDVRGLGLMIGLEIVIDKASKAPSPLHASAISEYCRAHGLLLGHRPTGAVSGNNIRILPPLILSHSEADEALAIFRDAVIHAEKTVKAQPPAGTAWM</sequence>
<dbReference type="CDD" id="cd00610">
    <property type="entry name" value="OAT_like"/>
    <property type="match status" value="1"/>
</dbReference>
<evidence type="ECO:0000256" key="2">
    <source>
        <dbReference type="ARBA" id="ARBA00022898"/>
    </source>
</evidence>
<protein>
    <submittedName>
        <fullName evidence="4">Pyridoxal phosphate-dependent transferase</fullName>
    </submittedName>
</protein>
<dbReference type="SUPFAM" id="SSF53383">
    <property type="entry name" value="PLP-dependent transferases"/>
    <property type="match status" value="1"/>
</dbReference>